<gene>
    <name evidence="3" type="ORF">FTJAE_3385</name>
</gene>
<feature type="domain" description="AMP-binding enzyme C-terminal" evidence="2">
    <location>
        <begin position="837"/>
        <end position="911"/>
    </location>
</feature>
<feature type="domain" description="AMP-dependent synthetase/ligase" evidence="1">
    <location>
        <begin position="403"/>
        <end position="786"/>
    </location>
</feature>
<keyword evidence="4" id="KW-1185">Reference proteome</keyword>
<evidence type="ECO:0000259" key="2">
    <source>
        <dbReference type="Pfam" id="PF13193"/>
    </source>
</evidence>
<dbReference type="Gene3D" id="3.30.300.30">
    <property type="match status" value="1"/>
</dbReference>
<dbReference type="GO" id="GO:0016405">
    <property type="term" value="F:CoA-ligase activity"/>
    <property type="evidence" value="ECO:0007669"/>
    <property type="project" value="TreeGrafter"/>
</dbReference>
<dbReference type="GO" id="GO:0019748">
    <property type="term" value="P:secondary metabolic process"/>
    <property type="evidence" value="ECO:0007669"/>
    <property type="project" value="TreeGrafter"/>
</dbReference>
<protein>
    <submittedName>
        <fullName evidence="3">4-coumarate ligase</fullName>
    </submittedName>
</protein>
<comment type="caution">
    <text evidence="3">The sequence shown here is derived from an EMBL/GenBank/DDBJ whole genome shotgun (WGS) entry which is preliminary data.</text>
</comment>
<dbReference type="RefSeq" id="XP_037209518.1">
    <property type="nucleotide sequence ID" value="XM_037349676.1"/>
</dbReference>
<evidence type="ECO:0000259" key="1">
    <source>
        <dbReference type="Pfam" id="PF00501"/>
    </source>
</evidence>
<dbReference type="Pfam" id="PF13193">
    <property type="entry name" value="AMP-binding_C"/>
    <property type="match status" value="1"/>
</dbReference>
<dbReference type="CDD" id="cd05911">
    <property type="entry name" value="Firefly_Luc_like"/>
    <property type="match status" value="1"/>
</dbReference>
<dbReference type="InterPro" id="IPR020845">
    <property type="entry name" value="AMP-binding_CS"/>
</dbReference>
<dbReference type="Pfam" id="PF00501">
    <property type="entry name" value="AMP-binding"/>
    <property type="match status" value="1"/>
</dbReference>
<evidence type="ECO:0000313" key="3">
    <source>
        <dbReference type="EMBL" id="KAF5643025.1"/>
    </source>
</evidence>
<reference evidence="3 4" key="1">
    <citation type="submission" date="2020-05" db="EMBL/GenBank/DDBJ databases">
        <title>Identification and distribution of gene clusters putatively required for synthesis of sphingolipid metabolism inhibitors in phylogenetically diverse species of the filamentous fungus Fusarium.</title>
        <authorList>
            <person name="Kim H.-S."/>
            <person name="Busman M."/>
            <person name="Brown D.W."/>
            <person name="Divon H."/>
            <person name="Uhlig S."/>
            <person name="Proctor R.H."/>
        </authorList>
    </citation>
    <scope>NUCLEOTIDE SEQUENCE [LARGE SCALE GENOMIC DNA]</scope>
    <source>
        <strain evidence="3 4">NRRL 66243</strain>
    </source>
</reference>
<dbReference type="PROSITE" id="PS00455">
    <property type="entry name" value="AMP_BINDING"/>
    <property type="match status" value="1"/>
</dbReference>
<proteinExistence type="predicted"/>
<dbReference type="OrthoDB" id="6509636at2759"/>
<accession>A0A8H5W2D2</accession>
<dbReference type="AlphaFoldDB" id="A0A8H5W2D2"/>
<dbReference type="PANTHER" id="PTHR24096">
    <property type="entry name" value="LONG-CHAIN-FATTY-ACID--COA LIGASE"/>
    <property type="match status" value="1"/>
</dbReference>
<dbReference type="GeneID" id="59301946"/>
<name>A0A8H5W2D2_9HYPO</name>
<organism evidence="3 4">
    <name type="scientific">Fusarium tjaetaba</name>
    <dbReference type="NCBI Taxonomy" id="1567544"/>
    <lineage>
        <taxon>Eukaryota</taxon>
        <taxon>Fungi</taxon>
        <taxon>Dikarya</taxon>
        <taxon>Ascomycota</taxon>
        <taxon>Pezizomycotina</taxon>
        <taxon>Sordariomycetes</taxon>
        <taxon>Hypocreomycetidae</taxon>
        <taxon>Hypocreales</taxon>
        <taxon>Nectriaceae</taxon>
        <taxon>Fusarium</taxon>
        <taxon>Fusarium fujikuroi species complex</taxon>
    </lineage>
</organism>
<dbReference type="InterPro" id="IPR045851">
    <property type="entry name" value="AMP-bd_C_sf"/>
</dbReference>
<dbReference type="Gene3D" id="3.40.50.12780">
    <property type="entry name" value="N-terminal domain of ligase-like"/>
    <property type="match status" value="1"/>
</dbReference>
<evidence type="ECO:0000313" key="4">
    <source>
        <dbReference type="Proteomes" id="UP000530670"/>
    </source>
</evidence>
<dbReference type="InterPro" id="IPR025110">
    <property type="entry name" value="AMP-bd_C"/>
</dbReference>
<dbReference type="EMBL" id="JAAQRI010000064">
    <property type="protein sequence ID" value="KAF5643025.1"/>
    <property type="molecule type" value="Genomic_DNA"/>
</dbReference>
<dbReference type="SUPFAM" id="SSF56801">
    <property type="entry name" value="Acetyl-CoA synthetase-like"/>
    <property type="match status" value="1"/>
</dbReference>
<dbReference type="InterPro" id="IPR042099">
    <property type="entry name" value="ANL_N_sf"/>
</dbReference>
<sequence>MTPNISQRHRSHGTRYQKKSLYLRSANEYVVGWYGTSDLPSARYRQPAQVDIDREEAFQFLNKEIAVYIDAHTVEDMDLGYIGRYLYRAWLHLHKGRPPFQRGGFLAKPLRISRKHTASLDALSSFHRDLTSTLSVHLDDLVHFEQGRDHSTFASQSVNPSVQTLKNHGYLMRPLFCAIYMVVDNQSLAGYTNPPRVPERVNGDWMALRSQFRANQVSGHTVLLVKTGDDSHLSTPISFLPLFDAGLALNVNREDYQDGEESEVVRVKIDDAISFIWDLTTKEMNCNKDNLDLAESLRQEQDMHRKAWVSKVVEHAQEVGIDTNGYSWQAIRRALARANNEAFDEDQVDPYWETMIWTILALQQIPSSISTLQIFAMIFTSRYDIPIPDVDLLTYIFDLWSEESQQASSDKPVYVEAHDSTKQLNKAQLKHMVESIAAGLRHTFKVRDGDVILGFCENSILYPAVILASIASGGVFTGANPTYTYSELVNQLTVSGAKCIVTDSPRLEMAEKAAKAAGLPPNSLVLIDSKGSSSVHGVSSFQSLLGHGTYSWERISDPKVLANKLAVLNFSSGTTGLPKACEITHRNLVANAEQNLHLDRVARKRKNDPTFAANDVHCAFLPFYHAMGLITFCILNVKRCCTTVVMPKFDLKSFLSTIQKFKVTYLIFAPPVVSMLVKSPLVSQYDLSSVKFLVCGAAPLQADVEKRLEALFSKTGARSRQGWGMSEATMSISIFGPDEFDPSHGSVGYLVANMQLQIIDENGKAVGYDEEGEAILAGPNVFKGYYKNPAATKETFTDDGWLKTGDIVKVDKTGLITIVDRKKELIKVKGFQVAPSELEGHLLEHDGVQDCAVIRVLRDGHEHPQAHIVRKKPDATAESILSFMDKRLSPIKRITGGIVFTDAIPKSPSGKILRRLIKDGFASKDPSPRL</sequence>
<dbReference type="InterPro" id="IPR000873">
    <property type="entry name" value="AMP-dep_synth/lig_dom"/>
</dbReference>
<dbReference type="Proteomes" id="UP000530670">
    <property type="component" value="Unassembled WGS sequence"/>
</dbReference>
<keyword evidence="3" id="KW-0436">Ligase</keyword>
<dbReference type="PANTHER" id="PTHR24096:SF265">
    <property type="entry name" value="ENZYME, PUTATIVE (AFU_ORTHOLOGUE AFUA_5G14270)-RELATED"/>
    <property type="match status" value="1"/>
</dbReference>